<dbReference type="RefSeq" id="WP_167012182.1">
    <property type="nucleotide sequence ID" value="NZ_VWXF01000001.1"/>
</dbReference>
<protein>
    <recommendedName>
        <fullName evidence="1">Phage neck terminator protein gp12-like domain-containing protein</fullName>
    </recommendedName>
</protein>
<sequence length="182" mass="20338">MSDNTSGQAGWIQPVEVVGDYDQSLDILLSRWVRYVSGLADGMVRARWQPDQPALPPVTTNWCAFGVMDITADSGPAMVNQTDSATESWRHELIDVLASFYGPSGQQYASRFRDGIAISQNNAALNEFNLTLADCDSIRSAPELLNNQWVRRYDLRVQLRRKVVSTWNIQSLVEAPVTFIGE</sequence>
<comment type="caution">
    <text evidence="2">The sequence shown here is derived from an EMBL/GenBank/DDBJ whole genome shotgun (WGS) entry which is preliminary data.</text>
</comment>
<keyword evidence="3" id="KW-1185">Reference proteome</keyword>
<organism evidence="2 3">
    <name type="scientific">Candidatus Pantoea multigeneris</name>
    <dbReference type="NCBI Taxonomy" id="2608357"/>
    <lineage>
        <taxon>Bacteria</taxon>
        <taxon>Pseudomonadati</taxon>
        <taxon>Pseudomonadota</taxon>
        <taxon>Gammaproteobacteria</taxon>
        <taxon>Enterobacterales</taxon>
        <taxon>Erwiniaceae</taxon>
        <taxon>Pantoea</taxon>
    </lineage>
</organism>
<evidence type="ECO:0000259" key="1">
    <source>
        <dbReference type="Pfam" id="PF23961"/>
    </source>
</evidence>
<accession>A0ABX0R795</accession>
<feature type="domain" description="Phage neck terminator protein gp12-like" evidence="1">
    <location>
        <begin position="25"/>
        <end position="180"/>
    </location>
</feature>
<reference evidence="2 3" key="1">
    <citation type="journal article" date="2019" name="bioRxiv">
        <title>Bacteria contribute to plant secondary compound degradation in a generalist herbivore system.</title>
        <authorList>
            <person name="Francoeur C.B."/>
            <person name="Khadempour L."/>
            <person name="Moreira-Soto R.D."/>
            <person name="Gotting K."/>
            <person name="Book A.J."/>
            <person name="Pinto-Tomas A.A."/>
            <person name="Keefover-Ring K."/>
            <person name="Currie C.R."/>
        </authorList>
    </citation>
    <scope>NUCLEOTIDE SEQUENCE [LARGE SCALE GENOMIC DNA]</scope>
    <source>
        <strain evidence="2">Acro-835</strain>
    </source>
</reference>
<gene>
    <name evidence="2" type="ORF">F3J40_01345</name>
</gene>
<proteinExistence type="predicted"/>
<evidence type="ECO:0000313" key="3">
    <source>
        <dbReference type="Proteomes" id="UP001515683"/>
    </source>
</evidence>
<name>A0ABX0R795_9GAMM</name>
<dbReference type="Proteomes" id="UP001515683">
    <property type="component" value="Unassembled WGS sequence"/>
</dbReference>
<evidence type="ECO:0000313" key="2">
    <source>
        <dbReference type="EMBL" id="NIF20263.1"/>
    </source>
</evidence>
<dbReference type="InterPro" id="IPR057087">
    <property type="entry name" value="Gp12-like"/>
</dbReference>
<dbReference type="EMBL" id="VWXF01000001">
    <property type="protein sequence ID" value="NIF20263.1"/>
    <property type="molecule type" value="Genomic_DNA"/>
</dbReference>
<dbReference type="Pfam" id="PF23961">
    <property type="entry name" value="Phage_tail_terminator_9"/>
    <property type="match status" value="1"/>
</dbReference>